<reference evidence="3" key="1">
    <citation type="journal article" date="2019" name="Int. J. Syst. Evol. Microbiol.">
        <title>The Global Catalogue of Microorganisms (GCM) 10K type strain sequencing project: providing services to taxonomists for standard genome sequencing and annotation.</title>
        <authorList>
            <consortium name="The Broad Institute Genomics Platform"/>
            <consortium name="The Broad Institute Genome Sequencing Center for Infectious Disease"/>
            <person name="Wu L."/>
            <person name="Ma J."/>
        </authorList>
    </citation>
    <scope>NUCLEOTIDE SEQUENCE [LARGE SCALE GENOMIC DNA]</scope>
    <source>
        <strain evidence="3">KCTC 62164</strain>
    </source>
</reference>
<dbReference type="SUPFAM" id="SSF51556">
    <property type="entry name" value="Metallo-dependent hydrolases"/>
    <property type="match status" value="1"/>
</dbReference>
<dbReference type="EMBL" id="JBHRSL010000010">
    <property type="protein sequence ID" value="MFC3052849.1"/>
    <property type="molecule type" value="Genomic_DNA"/>
</dbReference>
<dbReference type="RefSeq" id="WP_194213511.1">
    <property type="nucleotide sequence ID" value="NZ_CP061205.1"/>
</dbReference>
<comment type="caution">
    <text evidence="2">The sequence shown here is derived from an EMBL/GenBank/DDBJ whole genome shotgun (WGS) entry which is preliminary data.</text>
</comment>
<dbReference type="InterPro" id="IPR013108">
    <property type="entry name" value="Amidohydro_3"/>
</dbReference>
<dbReference type="GO" id="GO:0016787">
    <property type="term" value="F:hydrolase activity"/>
    <property type="evidence" value="ECO:0007669"/>
    <property type="project" value="UniProtKB-KW"/>
</dbReference>
<proteinExistence type="predicted"/>
<evidence type="ECO:0000259" key="1">
    <source>
        <dbReference type="Pfam" id="PF07969"/>
    </source>
</evidence>
<keyword evidence="2" id="KW-0378">Hydrolase</keyword>
<feature type="domain" description="Amidohydrolase 3" evidence="1">
    <location>
        <begin position="88"/>
        <end position="579"/>
    </location>
</feature>
<dbReference type="PROSITE" id="PS51257">
    <property type="entry name" value="PROKAR_LIPOPROTEIN"/>
    <property type="match status" value="1"/>
</dbReference>
<dbReference type="SUPFAM" id="SSF51338">
    <property type="entry name" value="Composite domain of metallo-dependent hydrolases"/>
    <property type="match status" value="1"/>
</dbReference>
<sequence length="585" mass="63320">MMIGKVSSFFFNSSASKIFSVLIGGMFLAACDASVDSMPSADIVFKNAKVYTVDKDNPWATSVAISGGKILAVGSDADTDKWRGDKTEVIDLGGKLVLPSFGDAHVHPVYGGLAYARCSMHAAETVDAYTDIIKKCVDETDTDRWVYGVGWRPGLFPPDGIPPKGLLDEISSDRPLVFRSTGGHSLWVNSKALELAGITKDTPDPLNGRIDRDPVTGELLGGLQETAKDLVAAYLPGPTQQDLMKAITYTINHLNTIGITNILDAGVEVNADGVSPIVEAYKALQAEDALTADIEVAVKWNNEAGMEQIPDLMAVAKSVAGPNIASHTLKIWIDGVIAQRTAALLEPYSDAHGEHGEPTLKPDVLNEVVKQFDEQGFQVMIHAIGDKGIRMSLDAFEYARKHNGVTKNHHQITHAEFITPQDMARFAELGVLANFQPLWSTMDPYMQLTAVRVGPERMKHVYPAHSVLQAGGEMVYGSDWSVAPAEPFMGIEVALTRRALGDPDAQPLLPNEAVTLEQAIEAYTLTVARVNHRENETGSLTVGKNADLVVVDQDVFTIPVYDIGKTKILLTMFEGKPLYGNLEGL</sequence>
<dbReference type="PANTHER" id="PTHR22642:SF2">
    <property type="entry name" value="PROTEIN LONG AFTER FAR-RED 3"/>
    <property type="match status" value="1"/>
</dbReference>
<protein>
    <submittedName>
        <fullName evidence="2">Amidohydrolase</fullName>
        <ecNumber evidence="2">3.5.-.-</ecNumber>
    </submittedName>
</protein>
<dbReference type="EC" id="3.5.-.-" evidence="2"/>
<dbReference type="InterPro" id="IPR011059">
    <property type="entry name" value="Metal-dep_hydrolase_composite"/>
</dbReference>
<organism evidence="2 3">
    <name type="scientific">Kordiimonas pumila</name>
    <dbReference type="NCBI Taxonomy" id="2161677"/>
    <lineage>
        <taxon>Bacteria</taxon>
        <taxon>Pseudomonadati</taxon>
        <taxon>Pseudomonadota</taxon>
        <taxon>Alphaproteobacteria</taxon>
        <taxon>Kordiimonadales</taxon>
        <taxon>Kordiimonadaceae</taxon>
        <taxon>Kordiimonas</taxon>
    </lineage>
</organism>
<gene>
    <name evidence="2" type="ORF">ACFOKA_13120</name>
</gene>
<keyword evidence="3" id="KW-1185">Reference proteome</keyword>
<dbReference type="Gene3D" id="3.20.20.140">
    <property type="entry name" value="Metal-dependent hydrolases"/>
    <property type="match status" value="1"/>
</dbReference>
<dbReference type="Proteomes" id="UP001595444">
    <property type="component" value="Unassembled WGS sequence"/>
</dbReference>
<accession>A0ABV7D6M5</accession>
<dbReference type="CDD" id="cd01300">
    <property type="entry name" value="YtcJ_like"/>
    <property type="match status" value="1"/>
</dbReference>
<evidence type="ECO:0000313" key="3">
    <source>
        <dbReference type="Proteomes" id="UP001595444"/>
    </source>
</evidence>
<name>A0ABV7D6M5_9PROT</name>
<dbReference type="Gene3D" id="2.30.40.10">
    <property type="entry name" value="Urease, subunit C, domain 1"/>
    <property type="match status" value="1"/>
</dbReference>
<dbReference type="Pfam" id="PF07969">
    <property type="entry name" value="Amidohydro_3"/>
    <property type="match status" value="1"/>
</dbReference>
<dbReference type="InterPro" id="IPR033932">
    <property type="entry name" value="YtcJ-like"/>
</dbReference>
<dbReference type="PANTHER" id="PTHR22642">
    <property type="entry name" value="IMIDAZOLONEPROPIONASE"/>
    <property type="match status" value="1"/>
</dbReference>
<dbReference type="InterPro" id="IPR032466">
    <property type="entry name" value="Metal_Hydrolase"/>
</dbReference>
<dbReference type="Gene3D" id="3.10.310.70">
    <property type="match status" value="1"/>
</dbReference>
<evidence type="ECO:0000313" key="2">
    <source>
        <dbReference type="EMBL" id="MFC3052849.1"/>
    </source>
</evidence>